<dbReference type="EMBL" id="CP003261">
    <property type="protein sequence ID" value="AGK98048.1"/>
    <property type="molecule type" value="Genomic_DNA"/>
</dbReference>
<gene>
    <name evidence="2" type="ORF">Clopa_3242</name>
</gene>
<dbReference type="OrthoDB" id="1923861at2"/>
<feature type="transmembrane region" description="Helical" evidence="1">
    <location>
        <begin position="66"/>
        <end position="87"/>
    </location>
</feature>
<dbReference type="KEGG" id="cpas:Clopa_3242"/>
<proteinExistence type="predicted"/>
<evidence type="ECO:0000313" key="3">
    <source>
        <dbReference type="Proteomes" id="UP000013523"/>
    </source>
</evidence>
<feature type="transmembrane region" description="Helical" evidence="1">
    <location>
        <begin position="6"/>
        <end position="30"/>
    </location>
</feature>
<evidence type="ECO:0000313" key="2">
    <source>
        <dbReference type="EMBL" id="AGK98048.1"/>
    </source>
</evidence>
<dbReference type="HOGENOM" id="CLU_161221_0_0_9"/>
<keyword evidence="1" id="KW-0812">Transmembrane</keyword>
<name>R4K686_CLOPA</name>
<protein>
    <submittedName>
        <fullName evidence="2">Amino acid permease</fullName>
    </submittedName>
</protein>
<reference evidence="2 3" key="1">
    <citation type="submission" date="2012-01" db="EMBL/GenBank/DDBJ databases">
        <title>Complete sequence of chromosome of Clostridium pasteurianum BC1.</title>
        <authorList>
            <consortium name="US DOE Joint Genome Institute"/>
            <person name="Lucas S."/>
            <person name="Han J."/>
            <person name="Lapidus A."/>
            <person name="Cheng J.-F."/>
            <person name="Goodwin L."/>
            <person name="Pitluck S."/>
            <person name="Peters L."/>
            <person name="Mikhailova N."/>
            <person name="Teshima H."/>
            <person name="Detter J.C."/>
            <person name="Han C."/>
            <person name="Tapia R."/>
            <person name="Land M."/>
            <person name="Hauser L."/>
            <person name="Kyrpides N."/>
            <person name="Ivanova N."/>
            <person name="Pagani I."/>
            <person name="Dunn J."/>
            <person name="Taghavi S."/>
            <person name="Francis A."/>
            <person name="van der Lelie D."/>
            <person name="Woyke T."/>
        </authorList>
    </citation>
    <scope>NUCLEOTIDE SEQUENCE [LARGE SCALE GENOMIC DNA]</scope>
    <source>
        <strain evidence="2 3">BC1</strain>
    </source>
</reference>
<keyword evidence="1" id="KW-0472">Membrane</keyword>
<feature type="transmembrane region" description="Helical" evidence="1">
    <location>
        <begin position="42"/>
        <end position="60"/>
    </location>
</feature>
<dbReference type="RefSeq" id="WP_015616334.1">
    <property type="nucleotide sequence ID" value="NC_021182.1"/>
</dbReference>
<accession>R4K686</accession>
<organism evidence="2 3">
    <name type="scientific">Clostridium pasteurianum BC1</name>
    <dbReference type="NCBI Taxonomy" id="86416"/>
    <lineage>
        <taxon>Bacteria</taxon>
        <taxon>Bacillati</taxon>
        <taxon>Bacillota</taxon>
        <taxon>Clostridia</taxon>
        <taxon>Eubacteriales</taxon>
        <taxon>Clostridiaceae</taxon>
        <taxon>Clostridium</taxon>
    </lineage>
</organism>
<dbReference type="PATRIC" id="fig|86416.3.peg.3233"/>
<dbReference type="AlphaFoldDB" id="R4K686"/>
<evidence type="ECO:0000256" key="1">
    <source>
        <dbReference type="SAM" id="Phobius"/>
    </source>
</evidence>
<keyword evidence="3" id="KW-1185">Reference proteome</keyword>
<sequence length="123" mass="14246">MKGFSWNTMIPVIILIVILLAAYNMLKVFVFDKIRAVKWAKWVVLVITILLGALNAYAMNKFGETSWQYYICMGLFVIALFTFFDLLGFGKKRTDSKYNKKDDVVIRPKAKPNRVKDKSKNNQ</sequence>
<dbReference type="Proteomes" id="UP000013523">
    <property type="component" value="Chromosome"/>
</dbReference>
<keyword evidence="1" id="KW-1133">Transmembrane helix</keyword>